<gene>
    <name evidence="1" type="ORF">D7X12_01565</name>
</gene>
<comment type="caution">
    <text evidence="1">The sequence shown here is derived from an EMBL/GenBank/DDBJ whole genome shotgun (WGS) entry which is preliminary data.</text>
</comment>
<dbReference type="RefSeq" id="WP_120623491.1">
    <property type="nucleotide sequence ID" value="NZ_RAWG01000005.1"/>
</dbReference>
<dbReference type="Pfam" id="PF24389">
    <property type="entry name" value="ORC-CDC6-like"/>
    <property type="match status" value="1"/>
</dbReference>
<proteinExistence type="predicted"/>
<dbReference type="Proteomes" id="UP000273405">
    <property type="component" value="Unassembled WGS sequence"/>
</dbReference>
<sequence length="640" mass="71156">MKDVRNPFRLQTAESIDSDADFLRLFGHGVLELLPEDALSGRPLFIRSAPGGGKTSLLKLFTPSVLQHLVAMKTNDATKDLFGKLKALGAVSDHGANILSVMLPCARTYPALADVGLNPARAKRLLLALIDARVILGALRAILVIRGLRFPDDLGRLSLVAPPDDIIPGLTFPAEGVTVQRWAELIEQRVADLIDTLMSPDGSGPSGHDALLSLRLLDANCIHLDGKPFETRWLITFDDMQKLAPSQRSALLEVVVDQRARSTVWLAERFEALANEELLANGVLSGRDHLVIALEREWKKGKFEPAVKLIAERRARMAAESAGTNAPDAFAPTIEADLEAPAWHEKTQAALTVVRKRVEALAVAKPQYADWVKSRTEIDGSIRHQLIKWRTLEILIARHAGKPQQSLFPELLSASELDDKEEASERNAAELFLSKEFGFPYYFGLSRLASLGSFNVEQFIRLAGDLFEESLAAAVMRRPTSLSPQRQERIIKDAFDERMKDLPRRARNGRAALNFLDAIGQFCREETYQPNAPYAPGVTGFSLSMADCSSLYDPETRKTRPDFAAFGDVLSTALQYNLLLPDVDRPRPSGRVVVLYLNRLVCAKYDLPLHYGGFREKRLQDVMTWPTLGFRPSRQERLLL</sequence>
<name>A0A3A8P3G8_9BACT</name>
<dbReference type="EMBL" id="RAWG01000005">
    <property type="protein sequence ID" value="RKH47915.1"/>
    <property type="molecule type" value="Genomic_DNA"/>
</dbReference>
<reference evidence="2" key="1">
    <citation type="submission" date="2018-09" db="EMBL/GenBank/DDBJ databases">
        <authorList>
            <person name="Livingstone P.G."/>
            <person name="Whitworth D.E."/>
        </authorList>
    </citation>
    <scope>NUCLEOTIDE SEQUENCE [LARGE SCALE GENOMIC DNA]</scope>
    <source>
        <strain evidence="2">CA040B</strain>
    </source>
</reference>
<evidence type="ECO:0000313" key="2">
    <source>
        <dbReference type="Proteomes" id="UP000273405"/>
    </source>
</evidence>
<dbReference type="AlphaFoldDB" id="A0A3A8P3G8"/>
<protein>
    <submittedName>
        <fullName evidence="1">Uncharacterized protein</fullName>
    </submittedName>
</protein>
<keyword evidence="2" id="KW-1185">Reference proteome</keyword>
<dbReference type="OrthoDB" id="1489695at2"/>
<accession>A0A3A8P3G8</accession>
<dbReference type="InterPro" id="IPR056955">
    <property type="entry name" value="ORC-CDC6-like"/>
</dbReference>
<evidence type="ECO:0000313" key="1">
    <source>
        <dbReference type="EMBL" id="RKH47915.1"/>
    </source>
</evidence>
<organism evidence="1 2">
    <name type="scientific">Corallococcus sicarius</name>
    <dbReference type="NCBI Taxonomy" id="2316726"/>
    <lineage>
        <taxon>Bacteria</taxon>
        <taxon>Pseudomonadati</taxon>
        <taxon>Myxococcota</taxon>
        <taxon>Myxococcia</taxon>
        <taxon>Myxococcales</taxon>
        <taxon>Cystobacterineae</taxon>
        <taxon>Myxococcaceae</taxon>
        <taxon>Corallococcus</taxon>
    </lineage>
</organism>